<evidence type="ECO:0000259" key="1">
    <source>
        <dbReference type="Pfam" id="PF03235"/>
    </source>
</evidence>
<accession>A0A414ZKX8</accession>
<feature type="domain" description="GmrSD restriction endonucleases N-terminal" evidence="1">
    <location>
        <begin position="21"/>
        <end position="224"/>
    </location>
</feature>
<dbReference type="EMBL" id="QRKN01000006">
    <property type="protein sequence ID" value="RHI21787.1"/>
    <property type="molecule type" value="Genomic_DNA"/>
</dbReference>
<name>A0A414ZKX8_9FIRM</name>
<gene>
    <name evidence="2" type="ORF">DW172_08955</name>
</gene>
<sequence length="780" mass="90473">MAMAGCTPENWSLQDLSSALQDMHKDHKKIVVPMFQRGSGRWGKEQEKTFIDSLIKGYPVGTMLFYKTVEDNQETYILVDGLQRGNCIRKYMTNPTEFFYDSNISDEFCKNILTIVKSDNEEDYQTIRNLLTAFIKEQKTFKNLQYFNPAKEIAETFGAGYDCIGDLIIIITEFFEKRQDLYDRIASTIIPVIVYSGEEETLPEIFDRINSKGTPLDKYEIYAAAWPVNEKYTISNASIVEYVIAKYDAFTNDGYKIHGYNREDMRASKKVNAFEYLFGLSKYLVEKYEILGFNKNLSSDTVNPLAYELVNACLNDSDKIKTLYVRLRDIELDVLEVALCKAIEFVNNAISIVTKFKGNSRNANKIFHSKYQILSMISTTFKEMYVDGDFSAIAPTWNDKKNIIARNLVHFYVYDILTNYWSEGGTGKIHAAAKPNRYMNEISSRAWMVALDSFFEKSMLRAEKKNIANPKSEEFVFLNCIYLKTFTAMDQLSIEKFDVEHIAPKEQMRKLIDACDGEGLPISCIANLCYLPEYVNRSKGDKNFYQDKKYLLHVKLKDVETKYSFTEQEDMDWMDMPYEKNDFPVLKDYYTDYCTKRFEKIKHLFCESLGIEYEDIIDEEPKIVQKVVVPSNDKQQNKKAKFADKCIIRLAQELNTELIKVGRSTYISNDGNKGYVITTSKAYKQGNREKYWFAYRRNPLADLGNCKEKYVVYGCKDENTLICLPVDEIEKSIDRLNLSTDEDGEVTHWHMVFFKDNAGVVTWMMSKPEIEEISVAKYLV</sequence>
<dbReference type="AlphaFoldDB" id="A0A414ZKX8"/>
<proteinExistence type="predicted"/>
<dbReference type="InterPro" id="IPR004919">
    <property type="entry name" value="GmrSD_N"/>
</dbReference>
<evidence type="ECO:0000313" key="3">
    <source>
        <dbReference type="Proteomes" id="UP000285865"/>
    </source>
</evidence>
<protein>
    <submittedName>
        <fullName evidence="2">DUF262 domain-containing protein</fullName>
    </submittedName>
</protein>
<evidence type="ECO:0000313" key="2">
    <source>
        <dbReference type="EMBL" id="RHI21787.1"/>
    </source>
</evidence>
<comment type="caution">
    <text evidence="2">The sequence shown here is derived from an EMBL/GenBank/DDBJ whole genome shotgun (WGS) entry which is preliminary data.</text>
</comment>
<dbReference type="PANTHER" id="PTHR37292">
    <property type="entry name" value="VNG6097C"/>
    <property type="match status" value="1"/>
</dbReference>
<dbReference type="Proteomes" id="UP000285865">
    <property type="component" value="Unassembled WGS sequence"/>
</dbReference>
<dbReference type="Pfam" id="PF03235">
    <property type="entry name" value="GmrSD_N"/>
    <property type="match status" value="1"/>
</dbReference>
<reference evidence="2 3" key="1">
    <citation type="submission" date="2018-08" db="EMBL/GenBank/DDBJ databases">
        <title>A genome reference for cultivated species of the human gut microbiota.</title>
        <authorList>
            <person name="Zou Y."/>
            <person name="Xue W."/>
            <person name="Luo G."/>
        </authorList>
    </citation>
    <scope>NUCLEOTIDE SEQUENCE [LARGE SCALE GENOMIC DNA]</scope>
    <source>
        <strain evidence="2 3">AM16-11</strain>
    </source>
</reference>
<dbReference type="PANTHER" id="PTHR37292:SF2">
    <property type="entry name" value="DUF262 DOMAIN-CONTAINING PROTEIN"/>
    <property type="match status" value="1"/>
</dbReference>
<organism evidence="2 3">
    <name type="scientific">Agathobacter rectalis</name>
    <dbReference type="NCBI Taxonomy" id="39491"/>
    <lineage>
        <taxon>Bacteria</taxon>
        <taxon>Bacillati</taxon>
        <taxon>Bacillota</taxon>
        <taxon>Clostridia</taxon>
        <taxon>Lachnospirales</taxon>
        <taxon>Lachnospiraceae</taxon>
        <taxon>Agathobacter</taxon>
    </lineage>
</organism>